<dbReference type="Proteomes" id="UP001240150">
    <property type="component" value="Chromosome"/>
</dbReference>
<evidence type="ECO:0000313" key="1">
    <source>
        <dbReference type="EMBL" id="WIM97702.1"/>
    </source>
</evidence>
<evidence type="ECO:0000313" key="2">
    <source>
        <dbReference type="Proteomes" id="UP001240150"/>
    </source>
</evidence>
<organism evidence="1 2">
    <name type="scientific">Actinoplanes oblitus</name>
    <dbReference type="NCBI Taxonomy" id="3040509"/>
    <lineage>
        <taxon>Bacteria</taxon>
        <taxon>Bacillati</taxon>
        <taxon>Actinomycetota</taxon>
        <taxon>Actinomycetes</taxon>
        <taxon>Micromonosporales</taxon>
        <taxon>Micromonosporaceae</taxon>
        <taxon>Actinoplanes</taxon>
    </lineage>
</organism>
<proteinExistence type="predicted"/>
<keyword evidence="2" id="KW-1185">Reference proteome</keyword>
<accession>A0ABY8WJR6</accession>
<reference evidence="1 2" key="1">
    <citation type="submission" date="2023-06" db="EMBL/GenBank/DDBJ databases">
        <authorList>
            <person name="Yushchuk O."/>
            <person name="Binda E."/>
            <person name="Ruckert-Reed C."/>
            <person name="Fedorenko V."/>
            <person name="Kalinowski J."/>
            <person name="Marinelli F."/>
        </authorList>
    </citation>
    <scope>NUCLEOTIDE SEQUENCE [LARGE SCALE GENOMIC DNA]</scope>
    <source>
        <strain evidence="1 2">NRRL 3884</strain>
    </source>
</reference>
<evidence type="ECO:0008006" key="3">
    <source>
        <dbReference type="Google" id="ProtNLM"/>
    </source>
</evidence>
<dbReference type="RefSeq" id="WP_284919098.1">
    <property type="nucleotide sequence ID" value="NZ_CP126980.1"/>
</dbReference>
<protein>
    <recommendedName>
        <fullName evidence="3">Tail terminator</fullName>
    </recommendedName>
</protein>
<name>A0ABY8WJR6_9ACTN</name>
<gene>
    <name evidence="1" type="ORF">ACTOB_001250</name>
</gene>
<sequence>MDLTAVREGLADVVRAALPELTCYGDVPDSISEPAFLAGEVDITYDTTFGDDDEITATCRVLVSRSDDKAGQKLLNAYLSRGPKSIKRAIEGTPGEAQTLGGACDDLHVQRIRGYRYYPHGDATYLGAEFVVKVIGGSEEG</sequence>
<dbReference type="EMBL" id="CP126980">
    <property type="protein sequence ID" value="WIM97702.1"/>
    <property type="molecule type" value="Genomic_DNA"/>
</dbReference>